<dbReference type="AlphaFoldDB" id="A0A9X5AP43"/>
<protein>
    <submittedName>
        <fullName evidence="1">Uncharacterized protein</fullName>
    </submittedName>
</protein>
<dbReference type="Proteomes" id="UP000487649">
    <property type="component" value="Unassembled WGS sequence"/>
</dbReference>
<comment type="caution">
    <text evidence="1">The sequence shown here is derived from an EMBL/GenBank/DDBJ whole genome shotgun (WGS) entry which is preliminary data.</text>
</comment>
<evidence type="ECO:0000313" key="1">
    <source>
        <dbReference type="EMBL" id="MTK22063.1"/>
    </source>
</evidence>
<gene>
    <name evidence="1" type="ORF">GMA92_11625</name>
</gene>
<dbReference type="GeneID" id="60058306"/>
<name>A0A9X5AP43_9FIRM</name>
<reference evidence="1 2" key="1">
    <citation type="journal article" date="2019" name="Nat. Med.">
        <title>A library of human gut bacterial isolates paired with longitudinal multiomics data enables mechanistic microbiome research.</title>
        <authorList>
            <person name="Poyet M."/>
            <person name="Groussin M."/>
            <person name="Gibbons S.M."/>
            <person name="Avila-Pacheco J."/>
            <person name="Jiang X."/>
            <person name="Kearney S.M."/>
            <person name="Perrotta A.R."/>
            <person name="Berdy B."/>
            <person name="Zhao S."/>
            <person name="Lieberman T.D."/>
            <person name="Swanson P.K."/>
            <person name="Smith M."/>
            <person name="Roesemann S."/>
            <person name="Alexander J.E."/>
            <person name="Rich S.A."/>
            <person name="Livny J."/>
            <person name="Vlamakis H."/>
            <person name="Clish C."/>
            <person name="Bullock K."/>
            <person name="Deik A."/>
            <person name="Scott J."/>
            <person name="Pierce K.A."/>
            <person name="Xavier R.J."/>
            <person name="Alm E.J."/>
        </authorList>
    </citation>
    <scope>NUCLEOTIDE SEQUENCE [LARGE SCALE GENOMIC DNA]</scope>
    <source>
        <strain evidence="1 2">BIOML-A198</strain>
    </source>
</reference>
<dbReference type="EMBL" id="WMQE01000029">
    <property type="protein sequence ID" value="MTK22063.1"/>
    <property type="molecule type" value="Genomic_DNA"/>
</dbReference>
<evidence type="ECO:0000313" key="2">
    <source>
        <dbReference type="Proteomes" id="UP000487649"/>
    </source>
</evidence>
<dbReference type="RefSeq" id="WP_009606281.1">
    <property type="nucleotide sequence ID" value="NZ_CABJBH010000002.1"/>
</dbReference>
<proteinExistence type="predicted"/>
<organism evidence="1 2">
    <name type="scientific">Turicibacter sanguinis</name>
    <dbReference type="NCBI Taxonomy" id="154288"/>
    <lineage>
        <taxon>Bacteria</taxon>
        <taxon>Bacillati</taxon>
        <taxon>Bacillota</taxon>
        <taxon>Erysipelotrichia</taxon>
        <taxon>Erysipelotrichales</taxon>
        <taxon>Turicibacteraceae</taxon>
        <taxon>Turicibacter</taxon>
    </lineage>
</organism>
<accession>A0A9X5AP43</accession>
<sequence length="204" mass="23280">MEDKEIREAIHKQLETIQINPHLKARTLDYVTKKSRTSGIRYRKVKGLSLTAMTFATMMLVVLVQSKEEVSQPQYLNEATPMAISSEEQDGVMRNLIPETMFSQFKTQLTQASIEFTDDTSFVTDGITIHSFIVYNQPSYFLELSTDVDNESVSTNLEAILSEMNQSLSSYQLFKLDDLNYFLYGGQDSVVRDLLHLDKVDAIQ</sequence>